<reference evidence="12" key="1">
    <citation type="submission" date="2020-07" db="EMBL/GenBank/DDBJ databases">
        <title>Huge and variable diversity of episymbiotic CPR bacteria and DPANN archaea in groundwater ecosystems.</title>
        <authorList>
            <person name="He C.Y."/>
            <person name="Keren R."/>
            <person name="Whittaker M."/>
            <person name="Farag I.F."/>
            <person name="Doudna J."/>
            <person name="Cate J.H.D."/>
            <person name="Banfield J.F."/>
        </authorList>
    </citation>
    <scope>NUCLEOTIDE SEQUENCE</scope>
    <source>
        <strain evidence="12">NC_groundwater_928_Pr1_S-0.2um_72_17</strain>
    </source>
</reference>
<dbReference type="SUPFAM" id="SSF52374">
    <property type="entry name" value="Nucleotidylyl transferase"/>
    <property type="match status" value="1"/>
</dbReference>
<dbReference type="EC" id="2.7.7.18" evidence="10"/>
<dbReference type="NCBIfam" id="TIGR00125">
    <property type="entry name" value="cyt_tran_rel"/>
    <property type="match status" value="1"/>
</dbReference>
<accession>A0A9D6L788</accession>
<dbReference type="NCBIfam" id="TIGR00482">
    <property type="entry name" value="nicotinate (nicotinamide) nucleotide adenylyltransferase"/>
    <property type="match status" value="1"/>
</dbReference>
<comment type="caution">
    <text evidence="12">The sequence shown here is derived from an EMBL/GenBank/DDBJ whole genome shotgun (WGS) entry which is preliminary data.</text>
</comment>
<dbReference type="NCBIfam" id="NF000840">
    <property type="entry name" value="PRK00071.1-3"/>
    <property type="match status" value="1"/>
</dbReference>
<organism evidence="12 13">
    <name type="scientific">Eiseniibacteriota bacterium</name>
    <dbReference type="NCBI Taxonomy" id="2212470"/>
    <lineage>
        <taxon>Bacteria</taxon>
        <taxon>Candidatus Eiseniibacteriota</taxon>
    </lineage>
</organism>
<keyword evidence="6 10" id="KW-0547">Nucleotide-binding</keyword>
<dbReference type="GO" id="GO:0004515">
    <property type="term" value="F:nicotinate-nucleotide adenylyltransferase activity"/>
    <property type="evidence" value="ECO:0007669"/>
    <property type="project" value="UniProtKB-UniRule"/>
</dbReference>
<dbReference type="Gene3D" id="3.40.50.620">
    <property type="entry name" value="HUPs"/>
    <property type="match status" value="1"/>
</dbReference>
<evidence type="ECO:0000256" key="1">
    <source>
        <dbReference type="ARBA" id="ARBA00002324"/>
    </source>
</evidence>
<evidence type="ECO:0000256" key="9">
    <source>
        <dbReference type="ARBA" id="ARBA00048721"/>
    </source>
</evidence>
<dbReference type="InterPro" id="IPR005248">
    <property type="entry name" value="NadD/NMNAT"/>
</dbReference>
<evidence type="ECO:0000256" key="8">
    <source>
        <dbReference type="ARBA" id="ARBA00023027"/>
    </source>
</evidence>
<dbReference type="HAMAP" id="MF_00244">
    <property type="entry name" value="NaMN_adenylyltr"/>
    <property type="match status" value="1"/>
</dbReference>
<feature type="domain" description="Cytidyltransferase-like" evidence="11">
    <location>
        <begin position="6"/>
        <end position="163"/>
    </location>
</feature>
<comment type="similarity">
    <text evidence="10">Belongs to the NadD family.</text>
</comment>
<evidence type="ECO:0000256" key="6">
    <source>
        <dbReference type="ARBA" id="ARBA00022741"/>
    </source>
</evidence>
<evidence type="ECO:0000256" key="7">
    <source>
        <dbReference type="ARBA" id="ARBA00022840"/>
    </source>
</evidence>
<evidence type="ECO:0000256" key="3">
    <source>
        <dbReference type="ARBA" id="ARBA00022642"/>
    </source>
</evidence>
<dbReference type="Pfam" id="PF01467">
    <property type="entry name" value="CTP_transf_like"/>
    <property type="match status" value="1"/>
</dbReference>
<gene>
    <name evidence="10" type="primary">nadD</name>
    <name evidence="12" type="ORF">HY076_01275</name>
</gene>
<sequence length="200" mass="22678">MRRVGLFGGTFDPPHIGHLILAECARDRLGLDEVRFIPVGEPPHKRRRDVTRAADRVAMTRLAVRGVPGFTVSTLETRRRGPSYTVETLRRIAVERPHARLYLLIGADSLDDLARWRDPAEILRRATVVVARRPGAAGRRRDRRIVRLDSPEIAVSSSLVRARVRAGRSVRWMVPEAVRAYIARRGLYRARRRRAAGRGT</sequence>
<dbReference type="GO" id="GO:0009435">
    <property type="term" value="P:NAD+ biosynthetic process"/>
    <property type="evidence" value="ECO:0007669"/>
    <property type="project" value="UniProtKB-UniRule"/>
</dbReference>
<comment type="catalytic activity">
    <reaction evidence="9 10">
        <text>nicotinate beta-D-ribonucleotide + ATP + H(+) = deamido-NAD(+) + diphosphate</text>
        <dbReference type="Rhea" id="RHEA:22860"/>
        <dbReference type="ChEBI" id="CHEBI:15378"/>
        <dbReference type="ChEBI" id="CHEBI:30616"/>
        <dbReference type="ChEBI" id="CHEBI:33019"/>
        <dbReference type="ChEBI" id="CHEBI:57502"/>
        <dbReference type="ChEBI" id="CHEBI:58437"/>
        <dbReference type="EC" id="2.7.7.18"/>
    </reaction>
</comment>
<dbReference type="PANTHER" id="PTHR39321">
    <property type="entry name" value="NICOTINATE-NUCLEOTIDE ADENYLYLTRANSFERASE-RELATED"/>
    <property type="match status" value="1"/>
</dbReference>
<name>A0A9D6L788_UNCEI</name>
<evidence type="ECO:0000313" key="13">
    <source>
        <dbReference type="Proteomes" id="UP000807850"/>
    </source>
</evidence>
<evidence type="ECO:0000256" key="10">
    <source>
        <dbReference type="HAMAP-Rule" id="MF_00244"/>
    </source>
</evidence>
<keyword evidence="4 10" id="KW-0808">Transferase</keyword>
<protein>
    <recommendedName>
        <fullName evidence="10">Probable nicotinate-nucleotide adenylyltransferase</fullName>
        <ecNumber evidence="10">2.7.7.18</ecNumber>
    </recommendedName>
    <alternativeName>
        <fullName evidence="10">Deamido-NAD(+) diphosphorylase</fullName>
    </alternativeName>
    <alternativeName>
        <fullName evidence="10">Deamido-NAD(+) pyrophosphorylase</fullName>
    </alternativeName>
    <alternativeName>
        <fullName evidence="10">Nicotinate mononucleotide adenylyltransferase</fullName>
        <shortName evidence="10">NaMN adenylyltransferase</shortName>
    </alternativeName>
</protein>
<dbReference type="PANTHER" id="PTHR39321:SF3">
    <property type="entry name" value="PHOSPHOPANTETHEINE ADENYLYLTRANSFERASE"/>
    <property type="match status" value="1"/>
</dbReference>
<dbReference type="EMBL" id="JACQAY010000043">
    <property type="protein sequence ID" value="MBI3538890.1"/>
    <property type="molecule type" value="Genomic_DNA"/>
</dbReference>
<dbReference type="CDD" id="cd02165">
    <property type="entry name" value="NMNAT"/>
    <property type="match status" value="1"/>
</dbReference>
<keyword evidence="7 10" id="KW-0067">ATP-binding</keyword>
<comment type="pathway">
    <text evidence="2 10">Cofactor biosynthesis; NAD(+) biosynthesis; deamido-NAD(+) from nicotinate D-ribonucleotide: step 1/1.</text>
</comment>
<proteinExistence type="inferred from homology"/>
<dbReference type="GO" id="GO:0005524">
    <property type="term" value="F:ATP binding"/>
    <property type="evidence" value="ECO:0007669"/>
    <property type="project" value="UniProtKB-KW"/>
</dbReference>
<evidence type="ECO:0000256" key="4">
    <source>
        <dbReference type="ARBA" id="ARBA00022679"/>
    </source>
</evidence>
<keyword evidence="3 10" id="KW-0662">Pyridine nucleotide biosynthesis</keyword>
<keyword evidence="8 10" id="KW-0520">NAD</keyword>
<evidence type="ECO:0000256" key="2">
    <source>
        <dbReference type="ARBA" id="ARBA00005019"/>
    </source>
</evidence>
<dbReference type="Proteomes" id="UP000807850">
    <property type="component" value="Unassembled WGS sequence"/>
</dbReference>
<dbReference type="InterPro" id="IPR014729">
    <property type="entry name" value="Rossmann-like_a/b/a_fold"/>
</dbReference>
<evidence type="ECO:0000256" key="5">
    <source>
        <dbReference type="ARBA" id="ARBA00022695"/>
    </source>
</evidence>
<evidence type="ECO:0000259" key="11">
    <source>
        <dbReference type="Pfam" id="PF01467"/>
    </source>
</evidence>
<keyword evidence="5 10" id="KW-0548">Nucleotidyltransferase</keyword>
<dbReference type="AlphaFoldDB" id="A0A9D6L788"/>
<comment type="function">
    <text evidence="1 10">Catalyzes the reversible adenylation of nicotinate mononucleotide (NaMN) to nicotinic acid adenine dinucleotide (NaAD).</text>
</comment>
<dbReference type="InterPro" id="IPR004821">
    <property type="entry name" value="Cyt_trans-like"/>
</dbReference>
<evidence type="ECO:0000313" key="12">
    <source>
        <dbReference type="EMBL" id="MBI3538890.1"/>
    </source>
</evidence>